<feature type="domain" description="PPIase FKBP-type" evidence="8">
    <location>
        <begin position="225"/>
        <end position="314"/>
    </location>
</feature>
<feature type="signal peptide" evidence="7">
    <location>
        <begin position="1"/>
        <end position="25"/>
    </location>
</feature>
<comment type="catalytic activity">
    <reaction evidence="1 5 6">
        <text>[protein]-peptidylproline (omega=180) = [protein]-peptidylproline (omega=0)</text>
        <dbReference type="Rhea" id="RHEA:16237"/>
        <dbReference type="Rhea" id="RHEA-COMP:10747"/>
        <dbReference type="Rhea" id="RHEA-COMP:10748"/>
        <dbReference type="ChEBI" id="CHEBI:83833"/>
        <dbReference type="ChEBI" id="CHEBI:83834"/>
        <dbReference type="EC" id="5.2.1.8"/>
    </reaction>
</comment>
<evidence type="ECO:0000259" key="8">
    <source>
        <dbReference type="PROSITE" id="PS50059"/>
    </source>
</evidence>
<dbReference type="STRING" id="1043493.SAMN05421637_1593"/>
<accession>A0A1H6Y6L5</accession>
<dbReference type="EC" id="5.2.1.8" evidence="6"/>
<comment type="similarity">
    <text evidence="2 6">Belongs to the FKBP-type PPIase family.</text>
</comment>
<protein>
    <recommendedName>
        <fullName evidence="6">Peptidyl-prolyl cis-trans isomerase</fullName>
        <ecNumber evidence="6">5.2.1.8</ecNumber>
    </recommendedName>
</protein>
<dbReference type="eggNOG" id="COG0545">
    <property type="taxonomic scope" value="Bacteria"/>
</dbReference>
<dbReference type="OrthoDB" id="25996at2"/>
<evidence type="ECO:0000256" key="1">
    <source>
        <dbReference type="ARBA" id="ARBA00000971"/>
    </source>
</evidence>
<keyword evidence="7" id="KW-0732">Signal</keyword>
<dbReference type="PANTHER" id="PTHR43811:SF19">
    <property type="entry name" value="39 KDA FK506-BINDING NUCLEAR PROTEIN"/>
    <property type="match status" value="1"/>
</dbReference>
<dbReference type="RefSeq" id="WP_042213766.1">
    <property type="nucleotide sequence ID" value="NZ_BBLU01000004.1"/>
</dbReference>
<evidence type="ECO:0000256" key="5">
    <source>
        <dbReference type="PROSITE-ProRule" id="PRU00277"/>
    </source>
</evidence>
<dbReference type="Proteomes" id="UP000183315">
    <property type="component" value="Unassembled WGS sequence"/>
</dbReference>
<dbReference type="EMBL" id="FNZI01000003">
    <property type="protein sequence ID" value="SEJ36913.1"/>
    <property type="molecule type" value="Genomic_DNA"/>
</dbReference>
<dbReference type="Pfam" id="PF00254">
    <property type="entry name" value="FKBP_C"/>
    <property type="match status" value="1"/>
</dbReference>
<dbReference type="PROSITE" id="PS50059">
    <property type="entry name" value="FKBP_PPIASE"/>
    <property type="match status" value="1"/>
</dbReference>
<name>A0A1H6Y6L5_9MICO</name>
<evidence type="ECO:0000256" key="2">
    <source>
        <dbReference type="ARBA" id="ARBA00006577"/>
    </source>
</evidence>
<reference evidence="10" key="1">
    <citation type="submission" date="2016-10" db="EMBL/GenBank/DDBJ databases">
        <authorList>
            <person name="Varghese N."/>
        </authorList>
    </citation>
    <scope>NUCLEOTIDE SEQUENCE [LARGE SCALE GENOMIC DNA]</scope>
    <source>
        <strain evidence="10">DSM 24868</strain>
    </source>
</reference>
<sequence length="314" mass="32652">MKKNVLASVAIGAVAVLGLAACSPASDSEASASASAAAVPTAAEDIAALESIEWTETDGVPELAFEPTLSVGDTTVLHVADGEGDAIEEGQDVVLNYVVYSGVDGSVIWSTYDSGVPEAVEMSEDYGELYEELVGRNVGTDFLYAFPDTSTEDLETNIMAVTASAAVTPLERAEGTAVEPAEGLPTVTLDDTGAPTVDFSDAGKAPEELVAQTLIEGDGDPISEGDEVWFHYTGQVWKTDEVFDSSWARGADAMFTLSADQLIEGWIEGLEGATVGSQVMVVIPPELGYGDQDDIDAIPANSTLVFVVDILGVA</sequence>
<keyword evidence="10" id="KW-1185">Reference proteome</keyword>
<evidence type="ECO:0000256" key="6">
    <source>
        <dbReference type="RuleBase" id="RU003915"/>
    </source>
</evidence>
<evidence type="ECO:0000313" key="9">
    <source>
        <dbReference type="EMBL" id="SEJ36913.1"/>
    </source>
</evidence>
<keyword evidence="3 5" id="KW-0697">Rotamase</keyword>
<evidence type="ECO:0000256" key="3">
    <source>
        <dbReference type="ARBA" id="ARBA00023110"/>
    </source>
</evidence>
<dbReference type="PANTHER" id="PTHR43811">
    <property type="entry name" value="FKBP-TYPE PEPTIDYL-PROLYL CIS-TRANS ISOMERASE FKPA"/>
    <property type="match status" value="1"/>
</dbReference>
<evidence type="ECO:0000256" key="4">
    <source>
        <dbReference type="ARBA" id="ARBA00023235"/>
    </source>
</evidence>
<dbReference type="GO" id="GO:0003755">
    <property type="term" value="F:peptidyl-prolyl cis-trans isomerase activity"/>
    <property type="evidence" value="ECO:0007669"/>
    <property type="project" value="UniProtKB-UniRule"/>
</dbReference>
<keyword evidence="4 5" id="KW-0413">Isomerase</keyword>
<dbReference type="SUPFAM" id="SSF54534">
    <property type="entry name" value="FKBP-like"/>
    <property type="match status" value="2"/>
</dbReference>
<dbReference type="PROSITE" id="PS51257">
    <property type="entry name" value="PROKAR_LIPOPROTEIN"/>
    <property type="match status" value="1"/>
</dbReference>
<evidence type="ECO:0000313" key="10">
    <source>
        <dbReference type="Proteomes" id="UP000183315"/>
    </source>
</evidence>
<dbReference type="InterPro" id="IPR046357">
    <property type="entry name" value="PPIase_dom_sf"/>
</dbReference>
<proteinExistence type="inferred from homology"/>
<dbReference type="AlphaFoldDB" id="A0A1H6Y6L5"/>
<organism evidence="9 10">
    <name type="scientific">Demequina mangrovi</name>
    <dbReference type="NCBI Taxonomy" id="1043493"/>
    <lineage>
        <taxon>Bacteria</taxon>
        <taxon>Bacillati</taxon>
        <taxon>Actinomycetota</taxon>
        <taxon>Actinomycetes</taxon>
        <taxon>Micrococcales</taxon>
        <taxon>Demequinaceae</taxon>
        <taxon>Demequina</taxon>
    </lineage>
</organism>
<evidence type="ECO:0000256" key="7">
    <source>
        <dbReference type="SAM" id="SignalP"/>
    </source>
</evidence>
<dbReference type="Gene3D" id="3.10.50.40">
    <property type="match status" value="1"/>
</dbReference>
<gene>
    <name evidence="9" type="ORF">SAMN05421637_1593</name>
</gene>
<feature type="chain" id="PRO_5038988071" description="Peptidyl-prolyl cis-trans isomerase" evidence="7">
    <location>
        <begin position="26"/>
        <end position="314"/>
    </location>
</feature>
<dbReference type="InterPro" id="IPR001179">
    <property type="entry name" value="PPIase_FKBP_dom"/>
</dbReference>